<gene>
    <name evidence="4" type="primary">LOC118425738</name>
    <name evidence="2" type="ORF">BRAFLDRAFT_78436</name>
</gene>
<dbReference type="AlphaFoldDB" id="C3Z467"/>
<reference evidence="4" key="3">
    <citation type="submission" date="2025-04" db="UniProtKB">
        <authorList>
            <consortium name="RefSeq"/>
        </authorList>
    </citation>
    <scope>IDENTIFICATION</scope>
    <source>
        <strain evidence="4">S238N-H82</strain>
        <tissue evidence="4">Testes</tissue>
    </source>
</reference>
<evidence type="ECO:0000313" key="3">
    <source>
        <dbReference type="Proteomes" id="UP000001554"/>
    </source>
</evidence>
<accession>C3Z467</accession>
<dbReference type="InParanoid" id="C3Z467"/>
<dbReference type="EMBL" id="GG666578">
    <property type="protein sequence ID" value="EEN52680.1"/>
    <property type="molecule type" value="Genomic_DNA"/>
</dbReference>
<dbReference type="GeneID" id="118425738"/>
<protein>
    <submittedName>
        <fullName evidence="4">Uncharacterized protein LOC118425738 isoform X2</fullName>
    </submittedName>
</protein>
<keyword evidence="3" id="KW-1185">Reference proteome</keyword>
<dbReference type="OMA" id="ETCAMIS"/>
<proteinExistence type="predicted"/>
<reference evidence="3" key="2">
    <citation type="journal article" date="2020" name="Nat. Ecol. Evol.">
        <title>Deeply conserved synteny resolves early events in vertebrate evolution.</title>
        <authorList>
            <person name="Simakov O."/>
            <person name="Marletaz F."/>
            <person name="Yue J.X."/>
            <person name="O'Connell B."/>
            <person name="Jenkins J."/>
            <person name="Brandt A."/>
            <person name="Calef R."/>
            <person name="Tung C.H."/>
            <person name="Huang T.K."/>
            <person name="Schmutz J."/>
            <person name="Satoh N."/>
            <person name="Yu J.K."/>
            <person name="Putnam N.H."/>
            <person name="Green R.E."/>
            <person name="Rokhsar D.S."/>
        </authorList>
    </citation>
    <scope>NUCLEOTIDE SEQUENCE [LARGE SCALE GENOMIC DNA]</scope>
    <source>
        <strain evidence="3">S238N-H82</strain>
    </source>
</reference>
<dbReference type="RefSeq" id="XP_035690696.1">
    <property type="nucleotide sequence ID" value="XM_035834803.1"/>
</dbReference>
<evidence type="ECO:0000313" key="4">
    <source>
        <dbReference type="RefSeq" id="XP_035690696.1"/>
    </source>
</evidence>
<evidence type="ECO:0000313" key="2">
    <source>
        <dbReference type="EMBL" id="EEN52680.1"/>
    </source>
</evidence>
<reference evidence="2" key="1">
    <citation type="journal article" date="2008" name="Nature">
        <title>The amphioxus genome and the evolution of the chordate karyotype.</title>
        <authorList>
            <consortium name="US DOE Joint Genome Institute (JGI-PGF)"/>
            <person name="Putnam N.H."/>
            <person name="Butts T."/>
            <person name="Ferrier D.E.K."/>
            <person name="Furlong R.F."/>
            <person name="Hellsten U."/>
            <person name="Kawashima T."/>
            <person name="Robinson-Rechavi M."/>
            <person name="Shoguchi E."/>
            <person name="Terry A."/>
            <person name="Yu J.-K."/>
            <person name="Benito-Gutierrez E.L."/>
            <person name="Dubchak I."/>
            <person name="Garcia-Fernandez J."/>
            <person name="Gibson-Brown J.J."/>
            <person name="Grigoriev I.V."/>
            <person name="Horton A.C."/>
            <person name="de Jong P.J."/>
            <person name="Jurka J."/>
            <person name="Kapitonov V.V."/>
            <person name="Kohara Y."/>
            <person name="Kuroki Y."/>
            <person name="Lindquist E."/>
            <person name="Lucas S."/>
            <person name="Osoegawa K."/>
            <person name="Pennacchio L.A."/>
            <person name="Salamov A.A."/>
            <person name="Satou Y."/>
            <person name="Sauka-Spengler T."/>
            <person name="Schmutz J."/>
            <person name="Shin-I T."/>
            <person name="Toyoda A."/>
            <person name="Bronner-Fraser M."/>
            <person name="Fujiyama A."/>
            <person name="Holland L.Z."/>
            <person name="Holland P.W.H."/>
            <person name="Satoh N."/>
            <person name="Rokhsar D.S."/>
        </authorList>
    </citation>
    <scope>NUCLEOTIDE SEQUENCE [LARGE SCALE GENOMIC DNA]</scope>
    <source>
        <strain evidence="2">S238N-H82</strain>
        <tissue evidence="2">Testes</tissue>
    </source>
</reference>
<evidence type="ECO:0000256" key="1">
    <source>
        <dbReference type="SAM" id="MobiDB-lite"/>
    </source>
</evidence>
<feature type="region of interest" description="Disordered" evidence="1">
    <location>
        <begin position="1"/>
        <end position="28"/>
    </location>
</feature>
<dbReference type="Proteomes" id="UP000001554">
    <property type="component" value="Chromosome 11"/>
</dbReference>
<sequence length="198" mass="21643">MATEETGGKNFKRTATDSPPMSRSPHNKRYPMDAVITIGNVVLKGYHHFQRKPLPGLDMDVVREYDNPYDRNAYIVRMPQLGNIPADMRDVVTDARRGTTVRSIAGQDVGRLPAGLAKVLAELDRDGVLCGPTCCAATAPPCQSFPPWPVPHSRGGGAVIPADVYLVVDARDKDDIVGQLREAIDRHMSAVKTVITIR</sequence>
<name>C3Z467_BRAFL</name>
<organism>
    <name type="scientific">Branchiostoma floridae</name>
    <name type="common">Florida lancelet</name>
    <name type="synonym">Amphioxus</name>
    <dbReference type="NCBI Taxonomy" id="7739"/>
    <lineage>
        <taxon>Eukaryota</taxon>
        <taxon>Metazoa</taxon>
        <taxon>Chordata</taxon>
        <taxon>Cephalochordata</taxon>
        <taxon>Leptocardii</taxon>
        <taxon>Amphioxiformes</taxon>
        <taxon>Branchiostomatidae</taxon>
        <taxon>Branchiostoma</taxon>
    </lineage>
</organism>